<evidence type="ECO:0000256" key="12">
    <source>
        <dbReference type="HAMAP-Rule" id="MF_01145"/>
    </source>
</evidence>
<proteinExistence type="inferred from homology"/>
<evidence type="ECO:0000256" key="9">
    <source>
        <dbReference type="ARBA" id="ARBA00023139"/>
    </source>
</evidence>
<keyword evidence="7 12" id="KW-0697">Rotamase</keyword>
<gene>
    <name evidence="12 16" type="primary">prsA</name>
    <name evidence="16" type="ORF">SPC83_02335</name>
</gene>
<evidence type="ECO:0000256" key="5">
    <source>
        <dbReference type="ARBA" id="ARBA00022475"/>
    </source>
</evidence>
<keyword evidence="8 12" id="KW-0472">Membrane</keyword>
<evidence type="ECO:0000259" key="15">
    <source>
        <dbReference type="PROSITE" id="PS50198"/>
    </source>
</evidence>
<organism evidence="16 17">
    <name type="scientific">Streptococcus wuxiensis</name>
    <dbReference type="NCBI Taxonomy" id="3095078"/>
    <lineage>
        <taxon>Bacteria</taxon>
        <taxon>Bacillati</taxon>
        <taxon>Bacillota</taxon>
        <taxon>Bacilli</taxon>
        <taxon>Lactobacillales</taxon>
        <taxon>Streptococcaceae</taxon>
        <taxon>Streptococcus</taxon>
    </lineage>
</organism>
<feature type="chain" id="PRO_5045411790" description="Foldase protein PrsA" evidence="14">
    <location>
        <begin position="20"/>
        <end position="329"/>
    </location>
</feature>
<dbReference type="SUPFAM" id="SSF54534">
    <property type="entry name" value="FKBP-like"/>
    <property type="match status" value="1"/>
</dbReference>
<keyword evidence="17" id="KW-1185">Reference proteome</keyword>
<dbReference type="InterPro" id="IPR000297">
    <property type="entry name" value="PPIase_PpiC"/>
</dbReference>
<evidence type="ECO:0000313" key="17">
    <source>
        <dbReference type="Proteomes" id="UP001272345"/>
    </source>
</evidence>
<comment type="similarity">
    <text evidence="4 12">Belongs to the PrsA family.</text>
</comment>
<sequence>MKKKLLAGAITLLSVATLAACSNSSQGADLISMKGDVITEHQFYEEVKNNPTAQQILLNMTIQKVFEKQYGSEVSDKEVEDAVEEEQKRYGDSYQIVLSRAGMTAESRKAQIRTSKLVEYAVKKAAEAELTDENYKKAYDEYTPEVTAQVIKLDSEDKAKDVLAKAKESGADFAQLAKDNSTDEKTKANGGEITFDSASTELPDVVKKAAFALNVDGISDVITAPGTQAYTSSFYIVKLTKKTEKSSNWEDYKDKLKTIILTQKQNDATFVQGVISKELQAANIKVKDQAFQNIFTQYIQSDTTTQTTTTSAATETTTTAAETTTTSSN</sequence>
<protein>
    <recommendedName>
        <fullName evidence="12">Foldase protein PrsA</fullName>
        <ecNumber evidence="12">5.2.1.8</ecNumber>
    </recommendedName>
</protein>
<dbReference type="PANTHER" id="PTHR47245:SF1">
    <property type="entry name" value="FOLDASE PROTEIN PRSA"/>
    <property type="match status" value="1"/>
</dbReference>
<dbReference type="InterPro" id="IPR046357">
    <property type="entry name" value="PPIase_dom_sf"/>
</dbReference>
<dbReference type="RefSeq" id="WP_320693530.1">
    <property type="nucleotide sequence ID" value="NZ_JAXHDO010000001.1"/>
</dbReference>
<accession>A0ABU5FUU0</accession>
<keyword evidence="6 12" id="KW-0732">Signal</keyword>
<keyword evidence="9 12" id="KW-0564">Palmitate</keyword>
<evidence type="ECO:0000256" key="10">
    <source>
        <dbReference type="ARBA" id="ARBA00023235"/>
    </source>
</evidence>
<feature type="domain" description="PpiC" evidence="15">
    <location>
        <begin position="143"/>
        <end position="241"/>
    </location>
</feature>
<dbReference type="EMBL" id="JAXHDO010000001">
    <property type="protein sequence ID" value="MDY4336964.1"/>
    <property type="molecule type" value="Genomic_DNA"/>
</dbReference>
<evidence type="ECO:0000256" key="3">
    <source>
        <dbReference type="ARBA" id="ARBA00004193"/>
    </source>
</evidence>
<evidence type="ECO:0000256" key="8">
    <source>
        <dbReference type="ARBA" id="ARBA00023136"/>
    </source>
</evidence>
<dbReference type="SUPFAM" id="SSF109998">
    <property type="entry name" value="Triger factor/SurA peptide-binding domain-like"/>
    <property type="match status" value="1"/>
</dbReference>
<name>A0ABU5FUU0_9STRE</name>
<dbReference type="EC" id="5.2.1.8" evidence="12"/>
<dbReference type="PANTHER" id="PTHR47245">
    <property type="entry name" value="PEPTIDYLPROLYL ISOMERASE"/>
    <property type="match status" value="1"/>
</dbReference>
<dbReference type="PROSITE" id="PS51257">
    <property type="entry name" value="PROKAR_LIPOPROTEIN"/>
    <property type="match status" value="1"/>
</dbReference>
<evidence type="ECO:0000256" key="13">
    <source>
        <dbReference type="SAM" id="MobiDB-lite"/>
    </source>
</evidence>
<comment type="catalytic activity">
    <reaction evidence="1 12">
        <text>[protein]-peptidylproline (omega=180) = [protein]-peptidylproline (omega=0)</text>
        <dbReference type="Rhea" id="RHEA:16237"/>
        <dbReference type="Rhea" id="RHEA-COMP:10747"/>
        <dbReference type="Rhea" id="RHEA-COMP:10748"/>
        <dbReference type="ChEBI" id="CHEBI:83833"/>
        <dbReference type="ChEBI" id="CHEBI:83834"/>
        <dbReference type="EC" id="5.2.1.8"/>
    </reaction>
</comment>
<comment type="caution">
    <text evidence="16">The sequence shown here is derived from an EMBL/GenBank/DDBJ whole genome shotgun (WGS) entry which is preliminary data.</text>
</comment>
<evidence type="ECO:0000256" key="11">
    <source>
        <dbReference type="ARBA" id="ARBA00023288"/>
    </source>
</evidence>
<dbReference type="PROSITE" id="PS50198">
    <property type="entry name" value="PPIC_PPIASE_2"/>
    <property type="match status" value="1"/>
</dbReference>
<keyword evidence="10 12" id="KW-0413">Isomerase</keyword>
<dbReference type="InterPro" id="IPR050245">
    <property type="entry name" value="PrsA_foldase"/>
</dbReference>
<dbReference type="Gene3D" id="3.10.50.40">
    <property type="match status" value="1"/>
</dbReference>
<dbReference type="GO" id="GO:0003755">
    <property type="term" value="F:peptidyl-prolyl cis-trans isomerase activity"/>
    <property type="evidence" value="ECO:0007669"/>
    <property type="project" value="UniProtKB-EC"/>
</dbReference>
<evidence type="ECO:0000256" key="1">
    <source>
        <dbReference type="ARBA" id="ARBA00000971"/>
    </source>
</evidence>
<dbReference type="NCBIfam" id="NF002361">
    <property type="entry name" value="PRK01326.1"/>
    <property type="match status" value="1"/>
</dbReference>
<evidence type="ECO:0000313" key="16">
    <source>
        <dbReference type="EMBL" id="MDY4336964.1"/>
    </source>
</evidence>
<evidence type="ECO:0000256" key="14">
    <source>
        <dbReference type="SAM" id="SignalP"/>
    </source>
</evidence>
<dbReference type="InterPro" id="IPR027304">
    <property type="entry name" value="Trigger_fact/SurA_dom_sf"/>
</dbReference>
<evidence type="ECO:0000256" key="4">
    <source>
        <dbReference type="ARBA" id="ARBA00006071"/>
    </source>
</evidence>
<reference evidence="16 17" key="1">
    <citation type="submission" date="2023-11" db="EMBL/GenBank/DDBJ databases">
        <title>Streptococcus wuxiensis sp. nov., Streptococcus jiangnanensis sp. nov., Streptococcus fermentans sp. nov., three novel members of the genus Streptococcus isolated from breast milk.</title>
        <authorList>
            <person name="Zhou Y."/>
            <person name="Yang B."/>
        </authorList>
    </citation>
    <scope>NUCLEOTIDE SEQUENCE [LARGE SCALE GENOMIC DNA]</scope>
    <source>
        <strain evidence="16 17">21WXBC0057M1</strain>
    </source>
</reference>
<dbReference type="Pfam" id="PF00639">
    <property type="entry name" value="Rotamase"/>
    <property type="match status" value="1"/>
</dbReference>
<evidence type="ECO:0000256" key="7">
    <source>
        <dbReference type="ARBA" id="ARBA00023110"/>
    </source>
</evidence>
<evidence type="ECO:0000256" key="6">
    <source>
        <dbReference type="ARBA" id="ARBA00022729"/>
    </source>
</evidence>
<evidence type="ECO:0000256" key="2">
    <source>
        <dbReference type="ARBA" id="ARBA00003828"/>
    </source>
</evidence>
<dbReference type="InterPro" id="IPR023059">
    <property type="entry name" value="Foldase_PrsA"/>
</dbReference>
<keyword evidence="11 12" id="KW-0449">Lipoprotein</keyword>
<feature type="region of interest" description="Disordered" evidence="13">
    <location>
        <begin position="306"/>
        <end position="329"/>
    </location>
</feature>
<comment type="subcellular location">
    <subcellularLocation>
        <location evidence="3 12">Cell membrane</location>
        <topology evidence="3 12">Lipid-anchor</topology>
    </subcellularLocation>
</comment>
<keyword evidence="5 12" id="KW-1003">Cell membrane</keyword>
<feature type="signal peptide" evidence="14">
    <location>
        <begin position="1"/>
        <end position="19"/>
    </location>
</feature>
<dbReference type="Proteomes" id="UP001272345">
    <property type="component" value="Unassembled WGS sequence"/>
</dbReference>
<comment type="function">
    <text evidence="2 12">Plays a major role in protein secretion by helping the post-translocational extracellular folding of several secreted proteins.</text>
</comment>
<dbReference type="HAMAP" id="MF_01145">
    <property type="entry name" value="Foldase_PrsA"/>
    <property type="match status" value="1"/>
</dbReference>